<proteinExistence type="predicted"/>
<dbReference type="AlphaFoldDB" id="A0A5B7I8R3"/>
<comment type="caution">
    <text evidence="1">The sequence shown here is derived from an EMBL/GenBank/DDBJ whole genome shotgun (WGS) entry which is preliminary data.</text>
</comment>
<evidence type="ECO:0000313" key="1">
    <source>
        <dbReference type="EMBL" id="MPC77887.1"/>
    </source>
</evidence>
<accession>A0A5B7I8R3</accession>
<reference evidence="1 2" key="1">
    <citation type="submission" date="2019-05" db="EMBL/GenBank/DDBJ databases">
        <title>Another draft genome of Portunus trituberculatus and its Hox gene families provides insights of decapod evolution.</title>
        <authorList>
            <person name="Jeong J.-H."/>
            <person name="Song I."/>
            <person name="Kim S."/>
            <person name="Choi T."/>
            <person name="Kim D."/>
            <person name="Ryu S."/>
            <person name="Kim W."/>
        </authorList>
    </citation>
    <scope>NUCLEOTIDE SEQUENCE [LARGE SCALE GENOMIC DNA]</scope>
    <source>
        <tissue evidence="1">Muscle</tissue>
    </source>
</reference>
<protein>
    <submittedName>
        <fullName evidence="1">Uncharacterized protein</fullName>
    </submittedName>
</protein>
<sequence length="68" mass="7409">MLWQRGDDLVGMSQEVIQAVFEDGIVKGPVLKAELCVQVRALGVYKNHYCSVQEDKSVAIGTVVDGTD</sequence>
<evidence type="ECO:0000313" key="2">
    <source>
        <dbReference type="Proteomes" id="UP000324222"/>
    </source>
</evidence>
<dbReference type="Proteomes" id="UP000324222">
    <property type="component" value="Unassembled WGS sequence"/>
</dbReference>
<gene>
    <name evidence="1" type="ORF">E2C01_072356</name>
</gene>
<name>A0A5B7I8R3_PORTR</name>
<organism evidence="1 2">
    <name type="scientific">Portunus trituberculatus</name>
    <name type="common">Swimming crab</name>
    <name type="synonym">Neptunus trituberculatus</name>
    <dbReference type="NCBI Taxonomy" id="210409"/>
    <lineage>
        <taxon>Eukaryota</taxon>
        <taxon>Metazoa</taxon>
        <taxon>Ecdysozoa</taxon>
        <taxon>Arthropoda</taxon>
        <taxon>Crustacea</taxon>
        <taxon>Multicrustacea</taxon>
        <taxon>Malacostraca</taxon>
        <taxon>Eumalacostraca</taxon>
        <taxon>Eucarida</taxon>
        <taxon>Decapoda</taxon>
        <taxon>Pleocyemata</taxon>
        <taxon>Brachyura</taxon>
        <taxon>Eubrachyura</taxon>
        <taxon>Portunoidea</taxon>
        <taxon>Portunidae</taxon>
        <taxon>Portuninae</taxon>
        <taxon>Portunus</taxon>
    </lineage>
</organism>
<dbReference type="EMBL" id="VSRR010047014">
    <property type="protein sequence ID" value="MPC77887.1"/>
    <property type="molecule type" value="Genomic_DNA"/>
</dbReference>
<keyword evidence="2" id="KW-1185">Reference proteome</keyword>